<dbReference type="Pfam" id="PF01476">
    <property type="entry name" value="LysM"/>
    <property type="match status" value="1"/>
</dbReference>
<dbReference type="SMART" id="SM00257">
    <property type="entry name" value="LysM"/>
    <property type="match status" value="1"/>
</dbReference>
<evidence type="ECO:0000256" key="1">
    <source>
        <dbReference type="SAM" id="MobiDB-lite"/>
    </source>
</evidence>
<dbReference type="Gene3D" id="3.10.350.10">
    <property type="entry name" value="LysM domain"/>
    <property type="match status" value="1"/>
</dbReference>
<dbReference type="PROSITE" id="PS51782">
    <property type="entry name" value="LYSM"/>
    <property type="match status" value="1"/>
</dbReference>
<comment type="caution">
    <text evidence="3">The sequence shown here is derived from an EMBL/GenBank/DDBJ whole genome shotgun (WGS) entry which is preliminary data.</text>
</comment>
<feature type="region of interest" description="Disordered" evidence="1">
    <location>
        <begin position="19"/>
        <end position="42"/>
    </location>
</feature>
<sequence length="105" mass="11409">MANDDKPGIFESREVVREQAAHMAPADKAEFSGMSENPGSTVDRTDIHAVVAGETLSSIAQQVYGDGGAWERIYAANRDQLTEPDKLAPGQMLKIPVRPGSQRNR</sequence>
<feature type="compositionally biased region" description="Basic and acidic residues" evidence="1">
    <location>
        <begin position="19"/>
        <end position="30"/>
    </location>
</feature>
<dbReference type="EMBL" id="BAAAFO010000002">
    <property type="protein sequence ID" value="GAA0245870.1"/>
    <property type="molecule type" value="Genomic_DNA"/>
</dbReference>
<evidence type="ECO:0000259" key="2">
    <source>
        <dbReference type="PROSITE" id="PS51782"/>
    </source>
</evidence>
<gene>
    <name evidence="3" type="ORF">GCM10009126_09340</name>
</gene>
<dbReference type="SUPFAM" id="SSF54106">
    <property type="entry name" value="LysM domain"/>
    <property type="match status" value="1"/>
</dbReference>
<dbReference type="PANTHER" id="PTHR34700:SF4">
    <property type="entry name" value="PHAGE-LIKE ELEMENT PBSX PROTEIN XKDP"/>
    <property type="match status" value="1"/>
</dbReference>
<dbReference type="InterPro" id="IPR036779">
    <property type="entry name" value="LysM_dom_sf"/>
</dbReference>
<protein>
    <recommendedName>
        <fullName evidence="2">LysM domain-containing protein</fullName>
    </recommendedName>
</protein>
<reference evidence="3 4" key="1">
    <citation type="journal article" date="2019" name="Int. J. Syst. Evol. Microbiol.">
        <title>The Global Catalogue of Microorganisms (GCM) 10K type strain sequencing project: providing services to taxonomists for standard genome sequencing and annotation.</title>
        <authorList>
            <consortium name="The Broad Institute Genomics Platform"/>
            <consortium name="The Broad Institute Genome Sequencing Center for Infectious Disease"/>
            <person name="Wu L."/>
            <person name="Ma J."/>
        </authorList>
    </citation>
    <scope>NUCLEOTIDE SEQUENCE [LARGE SCALE GENOMIC DNA]</scope>
    <source>
        <strain evidence="3 4">JCM 16242</strain>
    </source>
</reference>
<dbReference type="PANTHER" id="PTHR34700">
    <property type="entry name" value="POTASSIUM BINDING PROTEIN KBP"/>
    <property type="match status" value="1"/>
</dbReference>
<dbReference type="CDD" id="cd00118">
    <property type="entry name" value="LysM"/>
    <property type="match status" value="1"/>
</dbReference>
<organism evidence="3 4">
    <name type="scientific">Rhodanobacter caeni</name>
    <dbReference type="NCBI Taxonomy" id="657654"/>
    <lineage>
        <taxon>Bacteria</taxon>
        <taxon>Pseudomonadati</taxon>
        <taxon>Pseudomonadota</taxon>
        <taxon>Gammaproteobacteria</taxon>
        <taxon>Lysobacterales</taxon>
        <taxon>Rhodanobacteraceae</taxon>
        <taxon>Rhodanobacter</taxon>
    </lineage>
</organism>
<dbReference type="RefSeq" id="WP_343880724.1">
    <property type="nucleotide sequence ID" value="NZ_BAAAFO010000002.1"/>
</dbReference>
<dbReference type="Proteomes" id="UP001500657">
    <property type="component" value="Unassembled WGS sequence"/>
</dbReference>
<name>A0ABN0UCF5_9GAMM</name>
<dbReference type="InterPro" id="IPR052196">
    <property type="entry name" value="Bact_Kbp"/>
</dbReference>
<keyword evidence="4" id="KW-1185">Reference proteome</keyword>
<dbReference type="InterPro" id="IPR018392">
    <property type="entry name" value="LysM"/>
</dbReference>
<evidence type="ECO:0000313" key="4">
    <source>
        <dbReference type="Proteomes" id="UP001500657"/>
    </source>
</evidence>
<accession>A0ABN0UCF5</accession>
<evidence type="ECO:0000313" key="3">
    <source>
        <dbReference type="EMBL" id="GAA0245870.1"/>
    </source>
</evidence>
<feature type="domain" description="LysM" evidence="2">
    <location>
        <begin position="46"/>
        <end position="95"/>
    </location>
</feature>
<proteinExistence type="predicted"/>
<feature type="region of interest" description="Disordered" evidence="1">
    <location>
        <begin position="82"/>
        <end position="105"/>
    </location>
</feature>